<reference evidence="1 2" key="1">
    <citation type="submission" date="2018-10" db="EMBL/GenBank/DDBJ databases">
        <title>Phylogenomics of Brevibacillus.</title>
        <authorList>
            <person name="Dunlap C."/>
        </authorList>
    </citation>
    <scope>NUCLEOTIDE SEQUENCE [LARGE SCALE GENOMIC DNA]</scope>
    <source>
        <strain evidence="1 2">JCM 12215</strain>
    </source>
</reference>
<gene>
    <name evidence="1" type="ORF">EDM52_12725</name>
</gene>
<dbReference type="AlphaFoldDB" id="A0A3M8CD09"/>
<name>A0A3M8CD09_9BACL</name>
<comment type="caution">
    <text evidence="1">The sequence shown here is derived from an EMBL/GenBank/DDBJ whole genome shotgun (WGS) entry which is preliminary data.</text>
</comment>
<dbReference type="InterPro" id="IPR036638">
    <property type="entry name" value="HLH_DNA-bd_sf"/>
</dbReference>
<sequence length="54" mass="6329">MEITSKMIDDLRHKLESAAKNAGYNFLDPEIVRISQQLDKLIVAHMRQYEKRPS</sequence>
<protein>
    <submittedName>
        <fullName evidence="1">Aspartyl-phosphate phosphatase Spo0E family protein</fullName>
    </submittedName>
</protein>
<dbReference type="GO" id="GO:0043937">
    <property type="term" value="P:regulation of sporulation"/>
    <property type="evidence" value="ECO:0007669"/>
    <property type="project" value="InterPro"/>
</dbReference>
<dbReference type="Proteomes" id="UP000282028">
    <property type="component" value="Unassembled WGS sequence"/>
</dbReference>
<dbReference type="Gene3D" id="4.10.280.10">
    <property type="entry name" value="Helix-loop-helix DNA-binding domain"/>
    <property type="match status" value="1"/>
</dbReference>
<dbReference type="EMBL" id="RHHR01000019">
    <property type="protein sequence ID" value="RNB73361.1"/>
    <property type="molecule type" value="Genomic_DNA"/>
</dbReference>
<dbReference type="OrthoDB" id="2382246at2"/>
<proteinExistence type="predicted"/>
<evidence type="ECO:0000313" key="1">
    <source>
        <dbReference type="EMBL" id="RNB73361.1"/>
    </source>
</evidence>
<dbReference type="Pfam" id="PF09388">
    <property type="entry name" value="SpoOE-like"/>
    <property type="match status" value="1"/>
</dbReference>
<dbReference type="InterPro" id="IPR018540">
    <property type="entry name" value="Spo0E-like"/>
</dbReference>
<accession>A0A3M8CD09</accession>
<keyword evidence="2" id="KW-1185">Reference proteome</keyword>
<dbReference type="InterPro" id="IPR037208">
    <property type="entry name" value="Spo0E-like_sf"/>
</dbReference>
<evidence type="ECO:0000313" key="2">
    <source>
        <dbReference type="Proteomes" id="UP000282028"/>
    </source>
</evidence>
<dbReference type="GO" id="GO:0046983">
    <property type="term" value="F:protein dimerization activity"/>
    <property type="evidence" value="ECO:0007669"/>
    <property type="project" value="InterPro"/>
</dbReference>
<organism evidence="1 2">
    <name type="scientific">Brevibacillus invocatus</name>
    <dbReference type="NCBI Taxonomy" id="173959"/>
    <lineage>
        <taxon>Bacteria</taxon>
        <taxon>Bacillati</taxon>
        <taxon>Bacillota</taxon>
        <taxon>Bacilli</taxon>
        <taxon>Bacillales</taxon>
        <taxon>Paenibacillaceae</taxon>
        <taxon>Brevibacillus</taxon>
    </lineage>
</organism>
<dbReference type="RefSeq" id="WP_122909357.1">
    <property type="nucleotide sequence ID" value="NZ_CBCSBE010000012.1"/>
</dbReference>
<dbReference type="SUPFAM" id="SSF140500">
    <property type="entry name" value="BAS1536-like"/>
    <property type="match status" value="1"/>
</dbReference>